<keyword evidence="3" id="KW-1185">Reference proteome</keyword>
<dbReference type="KEGG" id="mrr:Moror_9447"/>
<dbReference type="AlphaFoldDB" id="V2WGK6"/>
<proteinExistence type="predicted"/>
<evidence type="ECO:0000313" key="3">
    <source>
        <dbReference type="Proteomes" id="UP000017559"/>
    </source>
</evidence>
<feature type="compositionally biased region" description="Basic and acidic residues" evidence="1">
    <location>
        <begin position="68"/>
        <end position="84"/>
    </location>
</feature>
<comment type="caution">
    <text evidence="2">The sequence shown here is derived from an EMBL/GenBank/DDBJ whole genome shotgun (WGS) entry which is preliminary data.</text>
</comment>
<evidence type="ECO:0000313" key="2">
    <source>
        <dbReference type="EMBL" id="ESK85988.1"/>
    </source>
</evidence>
<name>V2WGK6_MONRO</name>
<gene>
    <name evidence="2" type="ORF">Moror_9447</name>
</gene>
<feature type="region of interest" description="Disordered" evidence="1">
    <location>
        <begin position="63"/>
        <end position="86"/>
    </location>
</feature>
<dbReference type="Proteomes" id="UP000017559">
    <property type="component" value="Unassembled WGS sequence"/>
</dbReference>
<protein>
    <submittedName>
        <fullName evidence="2">Uncharacterized protein</fullName>
    </submittedName>
</protein>
<accession>V2WGK6</accession>
<sequence length="615" mass="68517">MFTALNMVRQGLGHGRLLLNYESHKDVVTGASRTSDIPTQFTLPDISSFESCIVNRRRRDSECGGYYHGDDDSSRPEDQPRHEGLNYPYGISDDSATGAQVAYRPPSPIPAPMIVHRTHEEVRSISTWISKWTCYTMDSHTSLQPVIQRNTFATLTERIRRVLSDTYLPSHVVITALAYINHLIPHTAFDHIPNPSGETLLRLMYFLFLLGIEFAYEMSGFGQGQILSLSRYWYPLEPPAIQGLYIFYRDRLGSRPIEVDWSAWLEELRSHTSHVLMDGDDSENLELLFGRAAEEFERIVGLGEENNSHQDQDTQAQASRPKESFLRPAVFAKSASNFRSGSAQTLVPIAQDDIIDLILKNSMSTSATQPNAVSPMQDGQEIGTSPRYPDNITRSAQRYVASLEEALRFQRLLPSFQSSLQMLLSEGVKEGAGVSLYIKPRDGSNVITGKQCEEEDAAAEEEAESLCRRLNTQPESSPMSPLEMSVQGFSPRPEAGLPYASSTSALIHDFPISPNIRTPPVESGLPQTRFVSPTLLHPLAQRPYTFIYAEGSSISTLFDPTPGAWRPSRLNAPADLDLGSYERLDSEGDEVDSNPRTLGDHSQHDSSNMLGLQFA</sequence>
<organism evidence="2 3">
    <name type="scientific">Moniliophthora roreri (strain MCA 2997)</name>
    <name type="common">Cocoa frosty pod rot fungus</name>
    <name type="synonym">Crinipellis roreri</name>
    <dbReference type="NCBI Taxonomy" id="1381753"/>
    <lineage>
        <taxon>Eukaryota</taxon>
        <taxon>Fungi</taxon>
        <taxon>Dikarya</taxon>
        <taxon>Basidiomycota</taxon>
        <taxon>Agaricomycotina</taxon>
        <taxon>Agaricomycetes</taxon>
        <taxon>Agaricomycetidae</taxon>
        <taxon>Agaricales</taxon>
        <taxon>Marasmiineae</taxon>
        <taxon>Marasmiaceae</taxon>
        <taxon>Moniliophthora</taxon>
    </lineage>
</organism>
<reference evidence="2 3" key="1">
    <citation type="journal article" date="2014" name="BMC Genomics">
        <title>Genome and secretome analysis of the hemibiotrophic fungal pathogen, Moniliophthora roreri, which causes frosty pod rot disease of cacao: mechanisms of the biotrophic and necrotrophic phases.</title>
        <authorList>
            <person name="Meinhardt L.W."/>
            <person name="Costa G.G.L."/>
            <person name="Thomazella D.P.T."/>
            <person name="Teixeira P.J.P.L."/>
            <person name="Carazzolle M.F."/>
            <person name="Schuster S.C."/>
            <person name="Carlson J.E."/>
            <person name="Guiltinan M.J."/>
            <person name="Mieczkowski P."/>
            <person name="Farmer A."/>
            <person name="Ramaraj T."/>
            <person name="Crozier J."/>
            <person name="Davis R.E."/>
            <person name="Shao J."/>
            <person name="Melnick R.L."/>
            <person name="Pereira G.A.G."/>
            <person name="Bailey B.A."/>
        </authorList>
    </citation>
    <scope>NUCLEOTIDE SEQUENCE [LARGE SCALE GENOMIC DNA]</scope>
    <source>
        <strain evidence="2 3">MCA 2997</strain>
    </source>
</reference>
<feature type="compositionally biased region" description="Polar residues" evidence="1">
    <location>
        <begin position="605"/>
        <end position="615"/>
    </location>
</feature>
<dbReference type="EMBL" id="AWSO01000994">
    <property type="protein sequence ID" value="ESK85988.1"/>
    <property type="molecule type" value="Genomic_DNA"/>
</dbReference>
<dbReference type="HOGENOM" id="CLU_444162_0_0_1"/>
<evidence type="ECO:0000256" key="1">
    <source>
        <dbReference type="SAM" id="MobiDB-lite"/>
    </source>
</evidence>
<feature type="region of interest" description="Disordered" evidence="1">
    <location>
        <begin position="366"/>
        <end position="390"/>
    </location>
</feature>
<feature type="region of interest" description="Disordered" evidence="1">
    <location>
        <begin position="585"/>
        <end position="615"/>
    </location>
</feature>